<reference evidence="1 2" key="1">
    <citation type="submission" date="2019-05" db="EMBL/GenBank/DDBJ databases">
        <title>Culicoidintestinum kansasii gen. nov., sp. nov. from the gastrointestinal tract of the biting midge, Culicoides sonorensis.</title>
        <authorList>
            <person name="Neupane S."/>
            <person name="Ghosh A."/>
            <person name="Gunther S."/>
            <person name="Martin K."/>
            <person name="Zurek L."/>
        </authorList>
    </citation>
    <scope>NUCLEOTIDE SEQUENCE [LARGE SCALE GENOMIC DNA]</scope>
    <source>
        <strain evidence="1 2">CS-1</strain>
    </source>
</reference>
<comment type="caution">
    <text evidence="1">The sequence shown here is derived from an EMBL/GenBank/DDBJ whole genome shotgun (WGS) entry which is preliminary data.</text>
</comment>
<organism evidence="1 2">
    <name type="scientific">Culicoidibacter larvae</name>
    <dbReference type="NCBI Taxonomy" id="2579976"/>
    <lineage>
        <taxon>Bacteria</taxon>
        <taxon>Bacillati</taxon>
        <taxon>Bacillota</taxon>
        <taxon>Culicoidibacteria</taxon>
        <taxon>Culicoidibacterales</taxon>
        <taxon>Culicoidibacteraceae</taxon>
        <taxon>Culicoidibacter</taxon>
    </lineage>
</organism>
<dbReference type="InParanoid" id="A0A5R8QCA9"/>
<protein>
    <submittedName>
        <fullName evidence="1">Uncharacterized protein</fullName>
    </submittedName>
</protein>
<evidence type="ECO:0000313" key="2">
    <source>
        <dbReference type="Proteomes" id="UP000306912"/>
    </source>
</evidence>
<dbReference type="RefSeq" id="WP_138190718.1">
    <property type="nucleotide sequence ID" value="NZ_VBWP01000004.1"/>
</dbReference>
<gene>
    <name evidence="1" type="ORF">FEZ08_05510</name>
</gene>
<name>A0A5R8QCA9_9FIRM</name>
<dbReference type="EMBL" id="VBWP01000004">
    <property type="protein sequence ID" value="TLG74165.1"/>
    <property type="molecule type" value="Genomic_DNA"/>
</dbReference>
<proteinExistence type="predicted"/>
<sequence>MNISKETYNHELNYLAKIVENWDAHADSKHIFDRFIKKLIASGWHNDAIYDLLMDIDSEGIFTASGDASDYIDDAVTVLRGNLYRK</sequence>
<keyword evidence="2" id="KW-1185">Reference proteome</keyword>
<dbReference type="Proteomes" id="UP000306912">
    <property type="component" value="Unassembled WGS sequence"/>
</dbReference>
<dbReference type="AlphaFoldDB" id="A0A5R8QCA9"/>
<evidence type="ECO:0000313" key="1">
    <source>
        <dbReference type="EMBL" id="TLG74165.1"/>
    </source>
</evidence>
<accession>A0A5R8QCA9</accession>